<organism evidence="1 2">
    <name type="scientific">Acanthoscelides obtectus</name>
    <name type="common">Bean weevil</name>
    <name type="synonym">Bruchus obtectus</name>
    <dbReference type="NCBI Taxonomy" id="200917"/>
    <lineage>
        <taxon>Eukaryota</taxon>
        <taxon>Metazoa</taxon>
        <taxon>Ecdysozoa</taxon>
        <taxon>Arthropoda</taxon>
        <taxon>Hexapoda</taxon>
        <taxon>Insecta</taxon>
        <taxon>Pterygota</taxon>
        <taxon>Neoptera</taxon>
        <taxon>Endopterygota</taxon>
        <taxon>Coleoptera</taxon>
        <taxon>Polyphaga</taxon>
        <taxon>Cucujiformia</taxon>
        <taxon>Chrysomeloidea</taxon>
        <taxon>Chrysomelidae</taxon>
        <taxon>Bruchinae</taxon>
        <taxon>Bruchini</taxon>
        <taxon>Acanthoscelides</taxon>
    </lineage>
</organism>
<dbReference type="OrthoDB" id="686784at2759"/>
<gene>
    <name evidence="1" type="ORF">ACAOBT_LOCUS27898</name>
</gene>
<accession>A0A9P0LX09</accession>
<evidence type="ECO:0000313" key="1">
    <source>
        <dbReference type="EMBL" id="CAH2004264.1"/>
    </source>
</evidence>
<name>A0A9P0LX09_ACAOB</name>
<sequence length="259" mass="29484">MVMGQFVTTYRKDYLWPYVKTLGMRPEPERLYEPQYRDRDGQHMCPCHCLPPVMGGDRVLLGSDVYEKEQWSRMGPMGPLLDPKTFPAKVGSAPESEVARYNQPNVFLQKLQEKYPFIYECLRSAPPDDLISRINRDRLSTTYEVDYCKKNEYPSAPYEELLRAAGVEGLAPCPEPVRLPGDPCRPLKKVSISKRIGGGKACGGLPKSDDAKRNEQNIGSCKADFFALTYGVSEYQDTYSRLGHLIVRDGLHNPDRKRR</sequence>
<keyword evidence="2" id="KW-1185">Reference proteome</keyword>
<dbReference type="Proteomes" id="UP001152888">
    <property type="component" value="Unassembled WGS sequence"/>
</dbReference>
<reference evidence="1" key="1">
    <citation type="submission" date="2022-03" db="EMBL/GenBank/DDBJ databases">
        <authorList>
            <person name="Sayadi A."/>
        </authorList>
    </citation>
    <scope>NUCLEOTIDE SEQUENCE</scope>
</reference>
<dbReference type="EMBL" id="CAKOFQ010007582">
    <property type="protein sequence ID" value="CAH2004264.1"/>
    <property type="molecule type" value="Genomic_DNA"/>
</dbReference>
<proteinExistence type="predicted"/>
<protein>
    <submittedName>
        <fullName evidence="1">Uncharacterized protein</fullName>
    </submittedName>
</protein>
<evidence type="ECO:0000313" key="2">
    <source>
        <dbReference type="Proteomes" id="UP001152888"/>
    </source>
</evidence>
<comment type="caution">
    <text evidence="1">The sequence shown here is derived from an EMBL/GenBank/DDBJ whole genome shotgun (WGS) entry which is preliminary data.</text>
</comment>
<dbReference type="AlphaFoldDB" id="A0A9P0LX09"/>